<evidence type="ECO:0000313" key="1">
    <source>
        <dbReference type="EMBL" id="RKP04870.1"/>
    </source>
</evidence>
<feature type="non-terminal residue" evidence="1">
    <location>
        <position position="430"/>
    </location>
</feature>
<reference evidence="2" key="1">
    <citation type="journal article" date="2018" name="Nat. Microbiol.">
        <title>Leveraging single-cell genomics to expand the fungal tree of life.</title>
        <authorList>
            <person name="Ahrendt S.R."/>
            <person name="Quandt C.A."/>
            <person name="Ciobanu D."/>
            <person name="Clum A."/>
            <person name="Salamov A."/>
            <person name="Andreopoulos B."/>
            <person name="Cheng J.F."/>
            <person name="Woyke T."/>
            <person name="Pelin A."/>
            <person name="Henrissat B."/>
            <person name="Reynolds N.K."/>
            <person name="Benny G.L."/>
            <person name="Smith M.E."/>
            <person name="James T.Y."/>
            <person name="Grigoriev I.V."/>
        </authorList>
    </citation>
    <scope>NUCLEOTIDE SEQUENCE [LARGE SCALE GENOMIC DNA]</scope>
    <source>
        <strain evidence="2">RSA 1356</strain>
    </source>
</reference>
<dbReference type="AlphaFoldDB" id="A0A4P9XI22"/>
<protein>
    <submittedName>
        <fullName evidence="1">Uncharacterized protein</fullName>
    </submittedName>
</protein>
<proteinExistence type="predicted"/>
<gene>
    <name evidence="1" type="ORF">THASP1DRAFT_33320</name>
</gene>
<dbReference type="OrthoDB" id="10492484at2759"/>
<evidence type="ECO:0000313" key="2">
    <source>
        <dbReference type="Proteomes" id="UP000271241"/>
    </source>
</evidence>
<sequence length="430" mass="48708">MSSMNRHRFVEYARIYREFGIPRNMRPPGLLNGNDLRHALNDPLFAARSVDTVVYQKTRIPGVDGVSVRALTRIMYGKGKRGGGGLTRAERHANLAKVPTPLDVRPFQGQDVYNLRQFVGIMQKCVLSGDYKTDALLPRGWEIYWERQRSRRESTAKQQAGSSDSLAANDSISPELASELQRWTQLLSDKIDPVNSDDNLTHLLGGRAQDYQGLSAQDEALQAEELSKCDKTVDIAGYGIPYMDDKLEFSHFLKRHDKLGAIWLQERPFLGLPTIYDRCMDQYCHDLLIASMPFDYLYGSGNHAVPLRSVHTAHLAIAGHISAMTKANGKPPILLEMGLHRMRDHMPRKRVLSLMDEVLSCYQRANMRTGLTDVISALVHRSVYGDTSERVYGLTPNDALSRLLGNMYLHPLDAYLISRGHRHVRYFDRL</sequence>
<name>A0A4P9XI22_9FUNG</name>
<dbReference type="Proteomes" id="UP000271241">
    <property type="component" value="Unassembled WGS sequence"/>
</dbReference>
<organism evidence="1 2">
    <name type="scientific">Thamnocephalis sphaerospora</name>
    <dbReference type="NCBI Taxonomy" id="78915"/>
    <lineage>
        <taxon>Eukaryota</taxon>
        <taxon>Fungi</taxon>
        <taxon>Fungi incertae sedis</taxon>
        <taxon>Zoopagomycota</taxon>
        <taxon>Zoopagomycotina</taxon>
        <taxon>Zoopagomycetes</taxon>
        <taxon>Zoopagales</taxon>
        <taxon>Sigmoideomycetaceae</taxon>
        <taxon>Thamnocephalis</taxon>
    </lineage>
</organism>
<accession>A0A4P9XI22</accession>
<dbReference type="EMBL" id="KZ993400">
    <property type="protein sequence ID" value="RKP04870.1"/>
    <property type="molecule type" value="Genomic_DNA"/>
</dbReference>
<keyword evidence="2" id="KW-1185">Reference proteome</keyword>